<dbReference type="RefSeq" id="XP_067692921.1">
    <property type="nucleotide sequence ID" value="XM_067837133.1"/>
</dbReference>
<evidence type="ECO:0000256" key="2">
    <source>
        <dbReference type="SAM" id="Phobius"/>
    </source>
</evidence>
<keyword evidence="2" id="KW-1133">Transmembrane helix</keyword>
<dbReference type="Proteomes" id="UP000674179">
    <property type="component" value="Chromosome 23"/>
</dbReference>
<dbReference type="EMBL" id="JAFHKP010000023">
    <property type="protein sequence ID" value="KAG5478863.1"/>
    <property type="molecule type" value="Genomic_DNA"/>
</dbReference>
<evidence type="ECO:0000313" key="4">
    <source>
        <dbReference type="Proteomes" id="UP000674179"/>
    </source>
</evidence>
<accession>A0A836HCD4</accession>
<keyword evidence="2" id="KW-0812">Transmembrane</keyword>
<feature type="region of interest" description="Disordered" evidence="1">
    <location>
        <begin position="229"/>
        <end position="257"/>
    </location>
</feature>
<dbReference type="PANTHER" id="PTHR39668:SF1">
    <property type="entry name" value="T. BRUCEI SPP.-SPECIFIC PROTEIN"/>
    <property type="match status" value="1"/>
</dbReference>
<sequence length="316" mass="33683">MSLTSSCAVLCAPLTAVAAVLLFMMAHMLRHGNWTFEVLAAKHGWEMEAKANACMRGGFLYLLMSLVLWLAVLLKAHARRLWMQLQWGRKRGDEWTSREALLHGDGESARRAGGRHGGRAAKQPQSRRGSDWREEGKEMSALERGEQPVPTSCAAAVAGGLLSGADMCSSAAAGSPTAHRFPDFQRNLIDAAGFGSYNSPRFGVDSGSVSTTTPSDTTGVGTVSRVHSRGLRSLGGGSAPSSYTASGARGGTSSNRIGARAPFAAHTTGADSMDDLNFMSDVEVDGTPHYTTPQLRVSAWGLITQQGARRRVAKRY</sequence>
<feature type="compositionally biased region" description="Basic and acidic residues" evidence="1">
    <location>
        <begin position="128"/>
        <end position="146"/>
    </location>
</feature>
<comment type="caution">
    <text evidence="3">The sequence shown here is derived from an EMBL/GenBank/DDBJ whole genome shotgun (WGS) entry which is preliminary data.</text>
</comment>
<feature type="region of interest" description="Disordered" evidence="1">
    <location>
        <begin position="100"/>
        <end position="149"/>
    </location>
</feature>
<name>A0A836HCD4_LEIEN</name>
<feature type="transmembrane region" description="Helical" evidence="2">
    <location>
        <begin position="56"/>
        <end position="74"/>
    </location>
</feature>
<evidence type="ECO:0000256" key="1">
    <source>
        <dbReference type="SAM" id="MobiDB-lite"/>
    </source>
</evidence>
<dbReference type="AlphaFoldDB" id="A0A836HCD4"/>
<feature type="compositionally biased region" description="Polar residues" evidence="1">
    <location>
        <begin position="239"/>
        <end position="256"/>
    </location>
</feature>
<dbReference type="GeneID" id="94172643"/>
<reference evidence="3 4" key="1">
    <citation type="submission" date="2021-02" db="EMBL/GenBank/DDBJ databases">
        <title>Leishmania (Mundinia) enrietti genome sequencing and assembly.</title>
        <authorList>
            <person name="Almutairi H."/>
            <person name="Gatherer D."/>
        </authorList>
    </citation>
    <scope>NUCLEOTIDE SEQUENCE [LARGE SCALE GENOMIC DNA]</scope>
    <source>
        <strain evidence="3">CUR178</strain>
    </source>
</reference>
<organism evidence="3 4">
    <name type="scientific">Leishmania enriettii</name>
    <dbReference type="NCBI Taxonomy" id="5663"/>
    <lineage>
        <taxon>Eukaryota</taxon>
        <taxon>Discoba</taxon>
        <taxon>Euglenozoa</taxon>
        <taxon>Kinetoplastea</taxon>
        <taxon>Metakinetoplastina</taxon>
        <taxon>Trypanosomatida</taxon>
        <taxon>Trypanosomatidae</taxon>
        <taxon>Leishmaniinae</taxon>
        <taxon>Leishmania</taxon>
    </lineage>
</organism>
<dbReference type="OrthoDB" id="266349at2759"/>
<evidence type="ECO:0000313" key="3">
    <source>
        <dbReference type="EMBL" id="KAG5478863.1"/>
    </source>
</evidence>
<keyword evidence="4" id="KW-1185">Reference proteome</keyword>
<keyword evidence="2" id="KW-0472">Membrane</keyword>
<feature type="compositionally biased region" description="Basic and acidic residues" evidence="1">
    <location>
        <begin position="100"/>
        <end position="110"/>
    </location>
</feature>
<dbReference type="PANTHER" id="PTHR39668">
    <property type="entry name" value="HYPOTHETICAL TRANSMEMBRANE PROTEIN L6586.03-RELATED"/>
    <property type="match status" value="1"/>
</dbReference>
<protein>
    <submittedName>
        <fullName evidence="3">Uncharacterized protein</fullName>
    </submittedName>
</protein>
<dbReference type="KEGG" id="lenr:94172643"/>
<gene>
    <name evidence="3" type="ORF">CUR178_05443</name>
</gene>
<proteinExistence type="predicted"/>